<dbReference type="InterPro" id="IPR036259">
    <property type="entry name" value="MFS_trans_sf"/>
</dbReference>
<name>A0A3A9Z933_9ACTN</name>
<dbReference type="GO" id="GO:0022857">
    <property type="term" value="F:transmembrane transporter activity"/>
    <property type="evidence" value="ECO:0007669"/>
    <property type="project" value="InterPro"/>
</dbReference>
<dbReference type="RefSeq" id="WP_120676687.1">
    <property type="nucleotide sequence ID" value="NZ_RBAL01000003.1"/>
</dbReference>
<keyword evidence="12" id="KW-1185">Reference proteome</keyword>
<feature type="transmembrane region" description="Helical" evidence="9">
    <location>
        <begin position="334"/>
        <end position="354"/>
    </location>
</feature>
<feature type="transmembrane region" description="Helical" evidence="9">
    <location>
        <begin position="196"/>
        <end position="217"/>
    </location>
</feature>
<evidence type="ECO:0000256" key="7">
    <source>
        <dbReference type="ARBA" id="ARBA00023136"/>
    </source>
</evidence>
<keyword evidence="6 9" id="KW-1133">Transmembrane helix</keyword>
<dbReference type="InterPro" id="IPR011701">
    <property type="entry name" value="MFS"/>
</dbReference>
<comment type="caution">
    <text evidence="11">The sequence shown here is derived from an EMBL/GenBank/DDBJ whole genome shotgun (WGS) entry which is preliminary data.</text>
</comment>
<evidence type="ECO:0000256" key="6">
    <source>
        <dbReference type="ARBA" id="ARBA00022989"/>
    </source>
</evidence>
<comment type="subcellular location">
    <subcellularLocation>
        <location evidence="1">Cell membrane</location>
        <topology evidence="1">Multi-pass membrane protein</topology>
    </subcellularLocation>
</comment>
<dbReference type="SUPFAM" id="SSF103473">
    <property type="entry name" value="MFS general substrate transporter"/>
    <property type="match status" value="1"/>
</dbReference>
<dbReference type="PANTHER" id="PTHR43271:SF2">
    <property type="entry name" value="BLL2771 PROTEIN"/>
    <property type="match status" value="1"/>
</dbReference>
<dbReference type="Proteomes" id="UP000272474">
    <property type="component" value="Unassembled WGS sequence"/>
</dbReference>
<accession>A0A3A9Z933</accession>
<feature type="transmembrane region" description="Helical" evidence="9">
    <location>
        <begin position="45"/>
        <end position="69"/>
    </location>
</feature>
<proteinExistence type="inferred from homology"/>
<evidence type="ECO:0000256" key="9">
    <source>
        <dbReference type="SAM" id="Phobius"/>
    </source>
</evidence>
<feature type="transmembrane region" description="Helical" evidence="9">
    <location>
        <begin position="169"/>
        <end position="190"/>
    </location>
</feature>
<evidence type="ECO:0000259" key="10">
    <source>
        <dbReference type="PROSITE" id="PS50850"/>
    </source>
</evidence>
<dbReference type="OrthoDB" id="63984at2"/>
<feature type="transmembrane region" description="Helical" evidence="9">
    <location>
        <begin position="248"/>
        <end position="266"/>
    </location>
</feature>
<gene>
    <name evidence="11" type="ORF">D7294_07090</name>
</gene>
<keyword evidence="4" id="KW-1003">Cell membrane</keyword>
<evidence type="ECO:0000313" key="12">
    <source>
        <dbReference type="Proteomes" id="UP000272474"/>
    </source>
</evidence>
<organism evidence="11 12">
    <name type="scientific">Streptomyces hoynatensis</name>
    <dbReference type="NCBI Taxonomy" id="1141874"/>
    <lineage>
        <taxon>Bacteria</taxon>
        <taxon>Bacillati</taxon>
        <taxon>Actinomycetota</taxon>
        <taxon>Actinomycetes</taxon>
        <taxon>Kitasatosporales</taxon>
        <taxon>Streptomycetaceae</taxon>
        <taxon>Streptomyces</taxon>
    </lineage>
</organism>
<feature type="compositionally biased region" description="Low complexity" evidence="8">
    <location>
        <begin position="9"/>
        <end position="27"/>
    </location>
</feature>
<feature type="transmembrane region" description="Helical" evidence="9">
    <location>
        <begin position="311"/>
        <end position="328"/>
    </location>
</feature>
<evidence type="ECO:0000256" key="2">
    <source>
        <dbReference type="ARBA" id="ARBA00008335"/>
    </source>
</evidence>
<dbReference type="AlphaFoldDB" id="A0A3A9Z933"/>
<keyword evidence="3" id="KW-0813">Transport</keyword>
<evidence type="ECO:0000256" key="1">
    <source>
        <dbReference type="ARBA" id="ARBA00004651"/>
    </source>
</evidence>
<feature type="transmembrane region" description="Helical" evidence="9">
    <location>
        <begin position="137"/>
        <end position="157"/>
    </location>
</feature>
<feature type="domain" description="Major facilitator superfamily (MFS) profile" evidence="10">
    <location>
        <begin position="46"/>
        <end position="420"/>
    </location>
</feature>
<feature type="transmembrane region" description="Helical" evidence="9">
    <location>
        <begin position="112"/>
        <end position="131"/>
    </location>
</feature>
<feature type="transmembrane region" description="Helical" evidence="9">
    <location>
        <begin position="395"/>
        <end position="416"/>
    </location>
</feature>
<sequence>MSQTTIQLATSPAAPSAPSAPSTGPAAPLSPAPSRPAQGYAPTGATLAVFALTALLATGQLYGAIPLLAGMGRAWHAPQSAMTWFASAFGFGYATGFLLFGPLSDRFGRRRVIVSGTAATALTTALVATAPGLPAGIALRVLQGLTTAAFAPAAFSYIAERIEPRRRALVLSGVISAFLASAVAGQLSAQTVAGHYGWRAVFLVFAAAFALASALLARVMLADPPPAATAALSRAYRSMPRLLVSRRLLPLYAVTPVILGSFVALYTGLQLSGAAGDAGALLALRAAALPAILALPLLAPVLRRFSGLARTGGALALAAVAALLIAALEPGTVGLALLLNAFVAGSGLAASGMVETIGGRAGEDRVTAVSVYTFVLFLGGSLGPQAASALTGAGIAPLAAALAGLLAAAAAGVAALGRRR</sequence>
<feature type="transmembrane region" description="Helical" evidence="9">
    <location>
        <begin position="278"/>
        <end position="299"/>
    </location>
</feature>
<dbReference type="Gene3D" id="1.20.1250.20">
    <property type="entry name" value="MFS general substrate transporter like domains"/>
    <property type="match status" value="1"/>
</dbReference>
<dbReference type="PANTHER" id="PTHR43271">
    <property type="entry name" value="BLL2771 PROTEIN"/>
    <property type="match status" value="1"/>
</dbReference>
<feature type="region of interest" description="Disordered" evidence="8">
    <location>
        <begin position="1"/>
        <end position="37"/>
    </location>
</feature>
<feature type="transmembrane region" description="Helical" evidence="9">
    <location>
        <begin position="366"/>
        <end position="383"/>
    </location>
</feature>
<evidence type="ECO:0000256" key="4">
    <source>
        <dbReference type="ARBA" id="ARBA00022475"/>
    </source>
</evidence>
<comment type="similarity">
    <text evidence="2">Belongs to the major facilitator superfamily.</text>
</comment>
<evidence type="ECO:0000256" key="3">
    <source>
        <dbReference type="ARBA" id="ARBA00022448"/>
    </source>
</evidence>
<dbReference type="PROSITE" id="PS50850">
    <property type="entry name" value="MFS"/>
    <property type="match status" value="1"/>
</dbReference>
<dbReference type="InterPro" id="IPR020846">
    <property type="entry name" value="MFS_dom"/>
</dbReference>
<protein>
    <submittedName>
        <fullName evidence="11">MFS transporter</fullName>
    </submittedName>
</protein>
<feature type="transmembrane region" description="Helical" evidence="9">
    <location>
        <begin position="81"/>
        <end position="100"/>
    </location>
</feature>
<dbReference type="GO" id="GO:0005886">
    <property type="term" value="C:plasma membrane"/>
    <property type="evidence" value="ECO:0007669"/>
    <property type="project" value="UniProtKB-SubCell"/>
</dbReference>
<evidence type="ECO:0000256" key="8">
    <source>
        <dbReference type="SAM" id="MobiDB-lite"/>
    </source>
</evidence>
<keyword evidence="5 9" id="KW-0812">Transmembrane</keyword>
<reference evidence="11 12" key="1">
    <citation type="journal article" date="2014" name="Int. J. Syst. Evol. Microbiol.">
        <title>Streptomyces hoynatensis sp. nov., isolated from deep marine sediment.</title>
        <authorList>
            <person name="Veyisoglu A."/>
            <person name="Sahin N."/>
        </authorList>
    </citation>
    <scope>NUCLEOTIDE SEQUENCE [LARGE SCALE GENOMIC DNA]</scope>
    <source>
        <strain evidence="11 12">KCTC 29097</strain>
    </source>
</reference>
<dbReference type="EMBL" id="RBAL01000003">
    <property type="protein sequence ID" value="RKN44871.1"/>
    <property type="molecule type" value="Genomic_DNA"/>
</dbReference>
<keyword evidence="7 9" id="KW-0472">Membrane</keyword>
<evidence type="ECO:0000256" key="5">
    <source>
        <dbReference type="ARBA" id="ARBA00022692"/>
    </source>
</evidence>
<evidence type="ECO:0000313" key="11">
    <source>
        <dbReference type="EMBL" id="RKN44871.1"/>
    </source>
</evidence>
<dbReference type="Pfam" id="PF07690">
    <property type="entry name" value="MFS_1"/>
    <property type="match status" value="1"/>
</dbReference>